<dbReference type="SUPFAM" id="SSF49899">
    <property type="entry name" value="Concanavalin A-like lectins/glucanases"/>
    <property type="match status" value="1"/>
</dbReference>
<evidence type="ECO:0000313" key="3">
    <source>
        <dbReference type="Proteomes" id="UP000829685"/>
    </source>
</evidence>
<dbReference type="InterPro" id="IPR050546">
    <property type="entry name" value="Glycosyl_Hydrlase_16"/>
</dbReference>
<dbReference type="Proteomes" id="UP000829685">
    <property type="component" value="Unassembled WGS sequence"/>
</dbReference>
<keyword evidence="3" id="KW-1185">Reference proteome</keyword>
<dbReference type="GO" id="GO:0004553">
    <property type="term" value="F:hydrolase activity, hydrolyzing O-glycosyl compounds"/>
    <property type="evidence" value="ECO:0007669"/>
    <property type="project" value="InterPro"/>
</dbReference>
<dbReference type="OrthoDB" id="192832at2759"/>
<gene>
    <name evidence="2" type="ORF">JX265_002615</name>
</gene>
<organism evidence="2 3">
    <name type="scientific">Neoarthrinium moseri</name>
    <dbReference type="NCBI Taxonomy" id="1658444"/>
    <lineage>
        <taxon>Eukaryota</taxon>
        <taxon>Fungi</taxon>
        <taxon>Dikarya</taxon>
        <taxon>Ascomycota</taxon>
        <taxon>Pezizomycotina</taxon>
        <taxon>Sordariomycetes</taxon>
        <taxon>Xylariomycetidae</taxon>
        <taxon>Amphisphaeriales</taxon>
        <taxon>Apiosporaceae</taxon>
        <taxon>Neoarthrinium</taxon>
    </lineage>
</organism>
<dbReference type="PROSITE" id="PS51762">
    <property type="entry name" value="GH16_2"/>
    <property type="match status" value="1"/>
</dbReference>
<reference evidence="2" key="1">
    <citation type="submission" date="2021-03" db="EMBL/GenBank/DDBJ databases">
        <title>Revisited historic fungal species revealed as producer of novel bioactive compounds through whole genome sequencing and comparative genomics.</title>
        <authorList>
            <person name="Vignolle G.A."/>
            <person name="Hochenegger N."/>
            <person name="Mach R.L."/>
            <person name="Mach-Aigner A.R."/>
            <person name="Javad Rahimi M."/>
            <person name="Salim K.A."/>
            <person name="Chan C.M."/>
            <person name="Lim L.B.L."/>
            <person name="Cai F."/>
            <person name="Druzhinina I.S."/>
            <person name="U'Ren J.M."/>
            <person name="Derntl C."/>
        </authorList>
    </citation>
    <scope>NUCLEOTIDE SEQUENCE</scope>
    <source>
        <strain evidence="2">TUCIM 5799</strain>
    </source>
</reference>
<evidence type="ECO:0000313" key="2">
    <source>
        <dbReference type="EMBL" id="KAI1879661.1"/>
    </source>
</evidence>
<dbReference type="InterPro" id="IPR000757">
    <property type="entry name" value="Beta-glucanase-like"/>
</dbReference>
<evidence type="ECO:0000259" key="1">
    <source>
        <dbReference type="PROSITE" id="PS51762"/>
    </source>
</evidence>
<name>A0A9P9WUU5_9PEZI</name>
<sequence length="269" mass="29946">MVNPPSIPGYHIKWSDAFAGNSGMLPDESKWEIIDRYLNVNNEQETYKKNSKNIQRSGGGTLQLVPWKDGSAPHGWSSGRIESHYTFTPVAGGKTLAEAKIRFGSAAIANKQGIWPAFWILGDKLRHGGSWPACGELDILETVNGKLTGYGTVHGGTYPGGIFNEPNGIQGHIEIPNQGWHVWRMVWDRSHGSWRDETITWFMDGKQFHQISGSRINDEQAWGVLCHSPLYFILNVAVGGGWPGNPNDQTKQGYESMMEVEYVAHHTTK</sequence>
<dbReference type="PANTHER" id="PTHR10963:SF60">
    <property type="entry name" value="GRAM-NEGATIVE BACTERIA-BINDING PROTEIN 1-RELATED"/>
    <property type="match status" value="1"/>
</dbReference>
<protein>
    <recommendedName>
        <fullName evidence="1">GH16 domain-containing protein</fullName>
    </recommendedName>
</protein>
<dbReference type="AlphaFoldDB" id="A0A9P9WUU5"/>
<comment type="caution">
    <text evidence="2">The sequence shown here is derived from an EMBL/GenBank/DDBJ whole genome shotgun (WGS) entry which is preliminary data.</text>
</comment>
<dbReference type="InterPro" id="IPR013320">
    <property type="entry name" value="ConA-like_dom_sf"/>
</dbReference>
<dbReference type="Gene3D" id="2.60.120.200">
    <property type="match status" value="1"/>
</dbReference>
<feature type="domain" description="GH16" evidence="1">
    <location>
        <begin position="16"/>
        <end position="269"/>
    </location>
</feature>
<dbReference type="CDD" id="cd02182">
    <property type="entry name" value="GH16_Strep_laminarinase_like"/>
    <property type="match status" value="1"/>
</dbReference>
<dbReference type="GO" id="GO:0005975">
    <property type="term" value="P:carbohydrate metabolic process"/>
    <property type="evidence" value="ECO:0007669"/>
    <property type="project" value="InterPro"/>
</dbReference>
<dbReference type="PANTHER" id="PTHR10963">
    <property type="entry name" value="GLYCOSYL HYDROLASE-RELATED"/>
    <property type="match status" value="1"/>
</dbReference>
<dbReference type="Pfam" id="PF00722">
    <property type="entry name" value="Glyco_hydro_16"/>
    <property type="match status" value="1"/>
</dbReference>
<proteinExistence type="predicted"/>
<dbReference type="EMBL" id="JAFIMR010000004">
    <property type="protein sequence ID" value="KAI1879661.1"/>
    <property type="molecule type" value="Genomic_DNA"/>
</dbReference>
<accession>A0A9P9WUU5</accession>